<sequence>MSRHIRLEVAADYVIPPLYLTADSKTVSTALTLGAEAYETLRDRATAAAMSETQADMVKSVEAEAQQQVKRIRNEKLRAEEACAAATARLEAMELSAAGLRSQIQREIREDLQAVISAKDEQIAHLQQTLAKQLDAVTGRMDTLQSSITKTFTSSKEKGTYGEFFVEGFLKKAYDCSVLTVSKDAQTADIRMLRTPDQEYLWEVKNYGRLVTSEEVEKFRRDMRLHPNMRGGVLTSLRTGIVGKTRGGDIDIEFLEDGRFILFLSNLLGRDDVVFYLQTLRPFFQVVESFGRPVASESDTVRALELKTNLITNLLRTHASSVGKHRNSLMSHKKRTDAMFAEFQSYILESEAHLETLLRVALGDEEQSADIAKETETYLPSTVFQKHCLADCEGRTKAFVSWLIGCTEAREGKQIEIKEVLERAKGVGFSEKFVRELREEIFQPVAWAKGARYLMGLMWKREGRSRAASECA</sequence>
<feature type="coiled-coil region" evidence="1">
    <location>
        <begin position="58"/>
        <end position="129"/>
    </location>
</feature>
<proteinExistence type="predicted"/>
<keyword evidence="1" id="KW-0175">Coiled coil</keyword>
<dbReference type="EMBL" id="MN740811">
    <property type="protein sequence ID" value="QHU12945.1"/>
    <property type="molecule type" value="Genomic_DNA"/>
</dbReference>
<evidence type="ECO:0000256" key="1">
    <source>
        <dbReference type="SAM" id="Coils"/>
    </source>
</evidence>
<name>A0A6C0K4F9_9ZZZZ</name>
<organism evidence="2">
    <name type="scientific">viral metagenome</name>
    <dbReference type="NCBI Taxonomy" id="1070528"/>
    <lineage>
        <taxon>unclassified sequences</taxon>
        <taxon>metagenomes</taxon>
        <taxon>organismal metagenomes</taxon>
    </lineage>
</organism>
<dbReference type="AlphaFoldDB" id="A0A6C0K4F9"/>
<evidence type="ECO:0000313" key="2">
    <source>
        <dbReference type="EMBL" id="QHU12945.1"/>
    </source>
</evidence>
<protein>
    <submittedName>
        <fullName evidence="2">Uncharacterized protein</fullName>
    </submittedName>
</protein>
<reference evidence="2" key="1">
    <citation type="journal article" date="2020" name="Nature">
        <title>Giant virus diversity and host interactions through global metagenomics.</title>
        <authorList>
            <person name="Schulz F."/>
            <person name="Roux S."/>
            <person name="Paez-Espino D."/>
            <person name="Jungbluth S."/>
            <person name="Walsh D.A."/>
            <person name="Denef V.J."/>
            <person name="McMahon K.D."/>
            <person name="Konstantinidis K.T."/>
            <person name="Eloe-Fadrosh E.A."/>
            <person name="Kyrpides N.C."/>
            <person name="Woyke T."/>
        </authorList>
    </citation>
    <scope>NUCLEOTIDE SEQUENCE</scope>
    <source>
        <strain evidence="2">GVMAG-S-1101172-89</strain>
    </source>
</reference>
<accession>A0A6C0K4F9</accession>